<evidence type="ECO:0000256" key="2">
    <source>
        <dbReference type="ARBA" id="ARBA00004259"/>
    </source>
</evidence>
<sequence length="383" mass="44323">MPNLFQHRRNYFRPTWREELAENKVLSIVGLVLILWGGYISFTNERQTVRTHQSLDEGYKKIVLPQTLKVVFEENNGKPVWLAGNLDVKDELSDKSYGISITAVKLWKRVQRYQWYEEERSDRGPGEYDYYTDWFQDYINSADFAHSLGHHNPEDWPINSTILTNSRVKIGGFLLGTDLKEKFDEEFIPFTSDERPPPSSGIKMHAGLYFHAKDVWSPEVGDIRIQFSYAGRHGEPYTVIGMQSGREIRPYQTENGEELLLLHPGIKRVDQVFLAERKGTRFQMWTYRFIGWILSFIGFSCIGSILEILVDDYPVVRSTLSLGSANLSFSCSVAVTLIIIGFSWLIYRPFLGILLFVIALSPFVIAGYQFYLQRVFETNHRLS</sequence>
<evidence type="ECO:0000256" key="6">
    <source>
        <dbReference type="ARBA" id="ARBA00022824"/>
    </source>
</evidence>
<dbReference type="GeneID" id="121116369"/>
<name>A0A0K2TRW4_LEPSM</name>
<keyword evidence="5 10" id="KW-0812">Transmembrane</keyword>
<dbReference type="Pfam" id="PF07787">
    <property type="entry name" value="TMEM43"/>
    <property type="match status" value="1"/>
</dbReference>
<dbReference type="GO" id="GO:0071763">
    <property type="term" value="P:nuclear membrane organization"/>
    <property type="evidence" value="ECO:0007669"/>
    <property type="project" value="TreeGrafter"/>
</dbReference>
<evidence type="ECO:0000256" key="8">
    <source>
        <dbReference type="ARBA" id="ARBA00023136"/>
    </source>
</evidence>
<keyword evidence="8 10" id="KW-0472">Membrane</keyword>
<evidence type="ECO:0000256" key="7">
    <source>
        <dbReference type="ARBA" id="ARBA00022989"/>
    </source>
</evidence>
<evidence type="ECO:0000256" key="3">
    <source>
        <dbReference type="ARBA" id="ARBA00004586"/>
    </source>
</evidence>
<reference evidence="11" key="1">
    <citation type="submission" date="2014-05" db="EMBL/GenBank/DDBJ databases">
        <authorList>
            <person name="Chronopoulou M."/>
        </authorList>
    </citation>
    <scope>NUCLEOTIDE SEQUENCE</scope>
    <source>
        <tissue evidence="11">Whole organism</tissue>
    </source>
</reference>
<dbReference type="PANTHER" id="PTHR13416">
    <property type="match status" value="1"/>
</dbReference>
<comment type="similarity">
    <text evidence="4">Belongs to the TMEM43 family.</text>
</comment>
<comment type="subcellular location">
    <subcellularLocation>
        <location evidence="1">Endomembrane system</location>
        <topology evidence="1">Multi-pass membrane protein</topology>
    </subcellularLocation>
    <subcellularLocation>
        <location evidence="3">Endoplasmic reticulum membrane</location>
    </subcellularLocation>
    <subcellularLocation>
        <location evidence="2">Nucleus envelope</location>
    </subcellularLocation>
</comment>
<dbReference type="CTD" id="79188"/>
<proteinExistence type="inferred from homology"/>
<dbReference type="GO" id="GO:0006629">
    <property type="term" value="P:lipid metabolic process"/>
    <property type="evidence" value="ECO:0007669"/>
    <property type="project" value="TreeGrafter"/>
</dbReference>
<feature type="transmembrane region" description="Helical" evidence="10">
    <location>
        <begin position="285"/>
        <end position="306"/>
    </location>
</feature>
<keyword evidence="6" id="KW-0256">Endoplasmic reticulum</keyword>
<evidence type="ECO:0000313" key="11">
    <source>
        <dbReference type="EMBL" id="CDW28392.1"/>
    </source>
</evidence>
<feature type="transmembrane region" description="Helical" evidence="10">
    <location>
        <begin position="326"/>
        <end position="346"/>
    </location>
</feature>
<dbReference type="GO" id="GO:0005789">
    <property type="term" value="C:endoplasmic reticulum membrane"/>
    <property type="evidence" value="ECO:0007669"/>
    <property type="project" value="UniProtKB-SubCell"/>
</dbReference>
<organism evidence="11">
    <name type="scientific">Lepeophtheirus salmonis</name>
    <name type="common">Salmon louse</name>
    <name type="synonym">Caligus salmonis</name>
    <dbReference type="NCBI Taxonomy" id="72036"/>
    <lineage>
        <taxon>Eukaryota</taxon>
        <taxon>Metazoa</taxon>
        <taxon>Ecdysozoa</taxon>
        <taxon>Arthropoda</taxon>
        <taxon>Crustacea</taxon>
        <taxon>Multicrustacea</taxon>
        <taxon>Hexanauplia</taxon>
        <taxon>Copepoda</taxon>
        <taxon>Siphonostomatoida</taxon>
        <taxon>Caligidae</taxon>
        <taxon>Lepeophtheirus</taxon>
    </lineage>
</organism>
<dbReference type="OrthoDB" id="410725at2759"/>
<keyword evidence="9" id="KW-0539">Nucleus</keyword>
<feature type="transmembrane region" description="Helical" evidence="10">
    <location>
        <begin position="25"/>
        <end position="42"/>
    </location>
</feature>
<dbReference type="RefSeq" id="XP_040566552.1">
    <property type="nucleotide sequence ID" value="XM_040710618.2"/>
</dbReference>
<dbReference type="GO" id="GO:0005637">
    <property type="term" value="C:nuclear inner membrane"/>
    <property type="evidence" value="ECO:0007669"/>
    <property type="project" value="TreeGrafter"/>
</dbReference>
<accession>A0A0K2TRW4</accession>
<dbReference type="KEGG" id="lsm:121116369"/>
<evidence type="ECO:0000256" key="4">
    <source>
        <dbReference type="ARBA" id="ARBA00006627"/>
    </source>
</evidence>
<dbReference type="EMBL" id="HACA01011031">
    <property type="protein sequence ID" value="CDW28392.1"/>
    <property type="molecule type" value="Transcribed_RNA"/>
</dbReference>
<feature type="transmembrane region" description="Helical" evidence="10">
    <location>
        <begin position="353"/>
        <end position="371"/>
    </location>
</feature>
<dbReference type="AlphaFoldDB" id="A0A0K2TRW4"/>
<evidence type="ECO:0000256" key="10">
    <source>
        <dbReference type="SAM" id="Phobius"/>
    </source>
</evidence>
<keyword evidence="7 10" id="KW-1133">Transmembrane helix</keyword>
<dbReference type="PANTHER" id="PTHR13416:SF2">
    <property type="entry name" value="TRANSMEMBRANE PROTEIN 43"/>
    <property type="match status" value="1"/>
</dbReference>
<evidence type="ECO:0000256" key="1">
    <source>
        <dbReference type="ARBA" id="ARBA00004127"/>
    </source>
</evidence>
<protein>
    <submittedName>
        <fullName evidence="11">Transmembrane protein 43 homolog [Bombus terrestris]</fullName>
    </submittedName>
</protein>
<evidence type="ECO:0000256" key="9">
    <source>
        <dbReference type="ARBA" id="ARBA00023242"/>
    </source>
</evidence>
<evidence type="ECO:0000256" key="5">
    <source>
        <dbReference type="ARBA" id="ARBA00022692"/>
    </source>
</evidence>
<dbReference type="InterPro" id="IPR012430">
    <property type="entry name" value="TMEM43_fam"/>
</dbReference>